<feature type="domain" description="ATPase AAA-type core" evidence="9">
    <location>
        <begin position="47"/>
        <end position="121"/>
    </location>
</feature>
<organism evidence="11 12">
    <name type="scientific">Reticulomyxa filosa</name>
    <dbReference type="NCBI Taxonomy" id="46433"/>
    <lineage>
        <taxon>Eukaryota</taxon>
        <taxon>Sar</taxon>
        <taxon>Rhizaria</taxon>
        <taxon>Retaria</taxon>
        <taxon>Foraminifera</taxon>
        <taxon>Monothalamids</taxon>
        <taxon>Reticulomyxidae</taxon>
        <taxon>Reticulomyxa</taxon>
    </lineage>
</organism>
<gene>
    <name evidence="11" type="ORF">RFI_11225</name>
</gene>
<reference evidence="11 12" key="1">
    <citation type="journal article" date="2013" name="Curr. Biol.">
        <title>The Genome of the Foraminiferan Reticulomyxa filosa.</title>
        <authorList>
            <person name="Glockner G."/>
            <person name="Hulsmann N."/>
            <person name="Schleicher M."/>
            <person name="Noegel A.A."/>
            <person name="Eichinger L."/>
            <person name="Gallinger C."/>
            <person name="Pawlowski J."/>
            <person name="Sierra R."/>
            <person name="Euteneuer U."/>
            <person name="Pillet L."/>
            <person name="Moustafa A."/>
            <person name="Platzer M."/>
            <person name="Groth M."/>
            <person name="Szafranski K."/>
            <person name="Schliwa M."/>
        </authorList>
    </citation>
    <scope>NUCLEOTIDE SEQUENCE [LARGE SCALE GENOMIC DNA]</scope>
</reference>
<proteinExistence type="inferred from homology"/>
<dbReference type="GO" id="GO:0033314">
    <property type="term" value="P:mitotic DNA replication checkpoint signaling"/>
    <property type="evidence" value="ECO:0007669"/>
    <property type="project" value="TreeGrafter"/>
</dbReference>
<evidence type="ECO:0000256" key="8">
    <source>
        <dbReference type="SAM" id="Phobius"/>
    </source>
</evidence>
<dbReference type="EMBL" id="ASPP01008214">
    <property type="protein sequence ID" value="ETO25913.1"/>
    <property type="molecule type" value="Genomic_DNA"/>
</dbReference>
<dbReference type="PANTHER" id="PTHR10763:SF23">
    <property type="entry name" value="ORIGIN RECOGNITION COMPLEX SUBUNIT 1"/>
    <property type="match status" value="1"/>
</dbReference>
<dbReference type="SUPFAM" id="SSF52540">
    <property type="entry name" value="P-loop containing nucleoside triphosphate hydrolases"/>
    <property type="match status" value="1"/>
</dbReference>
<protein>
    <recommendedName>
        <fullName evidence="6">Origin recognition complex subunit 1</fullName>
    </recommendedName>
</protein>
<comment type="similarity">
    <text evidence="2 6">Belongs to the ORC1 family.</text>
</comment>
<comment type="caution">
    <text evidence="11">The sequence shown here is derived from an EMBL/GenBank/DDBJ whole genome shotgun (WGS) entry which is preliminary data.</text>
</comment>
<evidence type="ECO:0000259" key="9">
    <source>
        <dbReference type="Pfam" id="PF00004"/>
    </source>
</evidence>
<dbReference type="GO" id="GO:0006270">
    <property type="term" value="P:DNA replication initiation"/>
    <property type="evidence" value="ECO:0007669"/>
    <property type="project" value="TreeGrafter"/>
</dbReference>
<evidence type="ECO:0000256" key="1">
    <source>
        <dbReference type="ARBA" id="ARBA00004123"/>
    </source>
</evidence>
<evidence type="ECO:0000256" key="4">
    <source>
        <dbReference type="ARBA" id="ARBA00023125"/>
    </source>
</evidence>
<evidence type="ECO:0000256" key="7">
    <source>
        <dbReference type="SAM" id="MobiDB-lite"/>
    </source>
</evidence>
<feature type="compositionally biased region" description="Basic and acidic residues" evidence="7">
    <location>
        <begin position="200"/>
        <end position="209"/>
    </location>
</feature>
<dbReference type="InterPro" id="IPR003959">
    <property type="entry name" value="ATPase_AAA_core"/>
</dbReference>
<keyword evidence="5 6" id="KW-0539">Nucleus</keyword>
<evidence type="ECO:0000256" key="2">
    <source>
        <dbReference type="ARBA" id="ARBA00008398"/>
    </source>
</evidence>
<evidence type="ECO:0000313" key="11">
    <source>
        <dbReference type="EMBL" id="ETO25913.1"/>
    </source>
</evidence>
<dbReference type="GO" id="GO:0005664">
    <property type="term" value="C:nuclear origin of replication recognition complex"/>
    <property type="evidence" value="ECO:0007669"/>
    <property type="project" value="TreeGrafter"/>
</dbReference>
<dbReference type="Proteomes" id="UP000023152">
    <property type="component" value="Unassembled WGS sequence"/>
</dbReference>
<comment type="subunit">
    <text evidence="6">ORC is composed of six subunits.</text>
</comment>
<keyword evidence="6" id="KW-0547">Nucleotide-binding</keyword>
<feature type="region of interest" description="Disordered" evidence="7">
    <location>
        <begin position="187"/>
        <end position="238"/>
    </location>
</feature>
<evidence type="ECO:0000256" key="5">
    <source>
        <dbReference type="ARBA" id="ARBA00023242"/>
    </source>
</evidence>
<dbReference type="Gene3D" id="3.40.50.300">
    <property type="entry name" value="P-loop containing nucleotide triphosphate hydrolases"/>
    <property type="match status" value="1"/>
</dbReference>
<comment type="function">
    <text evidence="6">Component of the origin recognition complex (ORC) that binds origins of replication. DNA-binding is ATP-dependent, however specific DNA sequences that define origins of replication have not been identified so far. ORC is required to assemble the pre-replication complex necessary to initiate DNA replication.</text>
</comment>
<dbReference type="InterPro" id="IPR054425">
    <property type="entry name" value="Cdc6_ORC1-like_ATPase_lid"/>
</dbReference>
<feature type="transmembrane region" description="Helical" evidence="8">
    <location>
        <begin position="250"/>
        <end position="273"/>
    </location>
</feature>
<dbReference type="InterPro" id="IPR050311">
    <property type="entry name" value="ORC1/CDC6"/>
</dbReference>
<keyword evidence="6" id="KW-0067">ATP-binding</keyword>
<evidence type="ECO:0000256" key="3">
    <source>
        <dbReference type="ARBA" id="ARBA00022705"/>
    </source>
</evidence>
<evidence type="ECO:0000259" key="10">
    <source>
        <dbReference type="Pfam" id="PF22606"/>
    </source>
</evidence>
<dbReference type="Pfam" id="PF22606">
    <property type="entry name" value="Cdc6-ORC-like_ATPase_lid"/>
    <property type="match status" value="1"/>
</dbReference>
<keyword evidence="4 6" id="KW-0238">DNA-binding</keyword>
<keyword evidence="12" id="KW-1185">Reference proteome</keyword>
<keyword evidence="8" id="KW-1133">Transmembrane helix</keyword>
<comment type="subcellular location">
    <subcellularLocation>
        <location evidence="1 6">Nucleus</location>
    </subcellularLocation>
</comment>
<dbReference type="Gene3D" id="1.10.8.60">
    <property type="match status" value="1"/>
</dbReference>
<feature type="domain" description="Cdc6/ORC1-like ATPase lid" evidence="10">
    <location>
        <begin position="131"/>
        <end position="182"/>
    </location>
</feature>
<sequence>MCNGIANKETEGTHLYISLLNLKETKQIQSDVFVVYADKKKCAPTSALKKLDSYFSAKYRKDEEVTVLLIDELDYLLTRKQNVIYNLFDWPTRKNAHLVMIGISNTMDLPERLTPRVSSRIGLQRILFKPYNREQLKQIIQSRLECLEVFTPDAIAYCASTVASVSGDCRTALQICRRAIEVTLKRIAHPGQEEEEDEKEEGKTTHDNDSDPLLPNDFAQHHSRKRAKKSIHQRLSTTEPEIATHTDTGLFNIIFIMYIIPICSFFLPFNCALAHFVSSDKFVQISDVKKAKTHFDGSIDVQIIHNLAIFEKLLLTAILIYNRINRVLSATLEEYKTRLDGYLDTHIGESRLTVIEMQGILERLRDTGVISIIFNQKESKTWIRMNSQEDDCLSYLILELLLEQLYSLFIHTPLFIINIVKK</sequence>
<dbReference type="GO" id="GO:0005524">
    <property type="term" value="F:ATP binding"/>
    <property type="evidence" value="ECO:0007669"/>
    <property type="project" value="UniProtKB-KW"/>
</dbReference>
<evidence type="ECO:0000313" key="12">
    <source>
        <dbReference type="Proteomes" id="UP000023152"/>
    </source>
</evidence>
<keyword evidence="8" id="KW-0812">Transmembrane</keyword>
<dbReference type="GO" id="GO:0003688">
    <property type="term" value="F:DNA replication origin binding"/>
    <property type="evidence" value="ECO:0007669"/>
    <property type="project" value="TreeGrafter"/>
</dbReference>
<evidence type="ECO:0000256" key="6">
    <source>
        <dbReference type="RuleBase" id="RU365058"/>
    </source>
</evidence>
<feature type="compositionally biased region" description="Basic residues" evidence="7">
    <location>
        <begin position="221"/>
        <end position="232"/>
    </location>
</feature>
<accession>X6NJ49</accession>
<dbReference type="InterPro" id="IPR027417">
    <property type="entry name" value="P-loop_NTPase"/>
</dbReference>
<dbReference type="PANTHER" id="PTHR10763">
    <property type="entry name" value="CELL DIVISION CONTROL PROTEIN 6-RELATED"/>
    <property type="match status" value="1"/>
</dbReference>
<keyword evidence="3 6" id="KW-0235">DNA replication</keyword>
<dbReference type="OrthoDB" id="1926878at2759"/>
<dbReference type="Pfam" id="PF00004">
    <property type="entry name" value="AAA"/>
    <property type="match status" value="1"/>
</dbReference>
<dbReference type="GO" id="GO:0016887">
    <property type="term" value="F:ATP hydrolysis activity"/>
    <property type="evidence" value="ECO:0007669"/>
    <property type="project" value="InterPro"/>
</dbReference>
<name>X6NJ49_RETFI</name>
<keyword evidence="8" id="KW-0472">Membrane</keyword>
<dbReference type="AlphaFoldDB" id="X6NJ49"/>